<evidence type="ECO:0000256" key="4">
    <source>
        <dbReference type="ARBA" id="ARBA00012590"/>
    </source>
</evidence>
<keyword evidence="10 12" id="KW-0326">Glycosidase</keyword>
<keyword evidence="9 12" id="KW-0119">Carbohydrate metabolism</keyword>
<dbReference type="Gene3D" id="2.60.120.180">
    <property type="match status" value="1"/>
</dbReference>
<keyword evidence="11 12" id="KW-0624">Polysaccharide degradation</keyword>
<dbReference type="PROSITE" id="PS00776">
    <property type="entry name" value="GH11_1"/>
    <property type="match status" value="1"/>
</dbReference>
<dbReference type="VEuPathDB" id="FungiDB:MAPG_09564"/>
<dbReference type="PANTHER" id="PTHR46828:SF2">
    <property type="entry name" value="ENDO-1,4-BETA-XYLANASE A-RELATED"/>
    <property type="match status" value="1"/>
</dbReference>
<dbReference type="OrthoDB" id="2115822at2759"/>
<feature type="active site" description="Nucleophile" evidence="12">
    <location>
        <position position="116"/>
    </location>
</feature>
<evidence type="ECO:0000256" key="8">
    <source>
        <dbReference type="ARBA" id="ARBA00023180"/>
    </source>
</evidence>
<reference evidence="17" key="4">
    <citation type="journal article" date="2015" name="G3 (Bethesda)">
        <title>Genome sequences of three phytopathogenic species of the Magnaporthaceae family of fungi.</title>
        <authorList>
            <person name="Okagaki L.H."/>
            <person name="Nunes C.C."/>
            <person name="Sailsbery J."/>
            <person name="Clay B."/>
            <person name="Brown D."/>
            <person name="John T."/>
            <person name="Oh Y."/>
            <person name="Young N."/>
            <person name="Fitzgerald M."/>
            <person name="Haas B.J."/>
            <person name="Zeng Q."/>
            <person name="Young S."/>
            <person name="Adiconis X."/>
            <person name="Fan L."/>
            <person name="Levin J.Z."/>
            <person name="Mitchell T.K."/>
            <person name="Okubara P.A."/>
            <person name="Farman M.L."/>
            <person name="Kohn L.M."/>
            <person name="Birren B."/>
            <person name="Ma L.-J."/>
            <person name="Dean R.A."/>
        </authorList>
    </citation>
    <scope>NUCLEOTIDE SEQUENCE</scope>
    <source>
        <strain evidence="17">ATCC 64411 / 73-15</strain>
    </source>
</reference>
<reference evidence="18" key="1">
    <citation type="submission" date="2010-05" db="EMBL/GenBank/DDBJ databases">
        <title>The genome sequence of Magnaporthe poae strain ATCC 64411.</title>
        <authorList>
            <person name="Ma L.-J."/>
            <person name="Dead R."/>
            <person name="Young S."/>
            <person name="Zeng Q."/>
            <person name="Koehrsen M."/>
            <person name="Alvarado L."/>
            <person name="Berlin A."/>
            <person name="Chapman S.B."/>
            <person name="Chen Z."/>
            <person name="Freedman E."/>
            <person name="Gellesch M."/>
            <person name="Goldberg J."/>
            <person name="Griggs A."/>
            <person name="Gujja S."/>
            <person name="Heilman E.R."/>
            <person name="Heiman D."/>
            <person name="Hepburn T."/>
            <person name="Howarth C."/>
            <person name="Jen D."/>
            <person name="Larson L."/>
            <person name="Mehta T."/>
            <person name="Neiman D."/>
            <person name="Pearson M."/>
            <person name="Roberts A."/>
            <person name="Saif S."/>
            <person name="Shea T."/>
            <person name="Shenoy N."/>
            <person name="Sisk P."/>
            <person name="Stolte C."/>
            <person name="Sykes S."/>
            <person name="Walk T."/>
            <person name="White J."/>
            <person name="Yandava C."/>
            <person name="Haas B."/>
            <person name="Nusbaum C."/>
            <person name="Birren B."/>
        </authorList>
    </citation>
    <scope>NUCLEOTIDE SEQUENCE [LARGE SCALE GENOMIC DNA]</scope>
    <source>
        <strain evidence="18">ATCC 64411 / 73-15</strain>
    </source>
</reference>
<evidence type="ECO:0000256" key="7">
    <source>
        <dbReference type="ARBA" id="ARBA00022801"/>
    </source>
</evidence>
<dbReference type="AlphaFoldDB" id="A0A0C4EAA2"/>
<evidence type="ECO:0000256" key="12">
    <source>
        <dbReference type="PROSITE-ProRule" id="PRU01097"/>
    </source>
</evidence>
<reference evidence="17" key="5">
    <citation type="submission" date="2015-06" db="UniProtKB">
        <authorList>
            <consortium name="EnsemblFungi"/>
        </authorList>
    </citation>
    <scope>IDENTIFICATION</scope>
    <source>
        <strain evidence="17">ATCC 64411</strain>
    </source>
</reference>
<keyword evidence="5 12" id="KW-0858">Xylan degradation</keyword>
<dbReference type="InterPro" id="IPR013319">
    <property type="entry name" value="GH11/12"/>
</dbReference>
<dbReference type="PROSITE" id="PS51761">
    <property type="entry name" value="GH11_3"/>
    <property type="match status" value="1"/>
</dbReference>
<keyword evidence="6 14" id="KW-0732">Signal</keyword>
<dbReference type="UniPathway" id="UPA00114"/>
<evidence type="ECO:0000256" key="9">
    <source>
        <dbReference type="ARBA" id="ARBA00023277"/>
    </source>
</evidence>
<evidence type="ECO:0000256" key="14">
    <source>
        <dbReference type="SAM" id="SignalP"/>
    </source>
</evidence>
<dbReference type="InterPro" id="IPR018208">
    <property type="entry name" value="GH11_AS_1"/>
</dbReference>
<comment type="similarity">
    <text evidence="3 12 13">Belongs to the glycosyl hydrolase 11 (cellulase G) family.</text>
</comment>
<comment type="pathway">
    <text evidence="2 12 13">Glycan degradation; xylan degradation.</text>
</comment>
<name>A0A0C4EAA2_MAGP6</name>
<dbReference type="eggNOG" id="ENOG502SMP5">
    <property type="taxonomic scope" value="Eukaryota"/>
</dbReference>
<feature type="domain" description="GH11" evidence="15">
    <location>
        <begin position="32"/>
        <end position="220"/>
    </location>
</feature>
<evidence type="ECO:0000256" key="6">
    <source>
        <dbReference type="ARBA" id="ARBA00022729"/>
    </source>
</evidence>
<organism evidence="17 18">
    <name type="scientific">Magnaporthiopsis poae (strain ATCC 64411 / 73-15)</name>
    <name type="common">Kentucky bluegrass fungus</name>
    <name type="synonym">Magnaporthe poae</name>
    <dbReference type="NCBI Taxonomy" id="644358"/>
    <lineage>
        <taxon>Eukaryota</taxon>
        <taxon>Fungi</taxon>
        <taxon>Dikarya</taxon>
        <taxon>Ascomycota</taxon>
        <taxon>Pezizomycotina</taxon>
        <taxon>Sordariomycetes</taxon>
        <taxon>Sordariomycetidae</taxon>
        <taxon>Magnaporthales</taxon>
        <taxon>Magnaporthaceae</taxon>
        <taxon>Magnaporthiopsis</taxon>
    </lineage>
</organism>
<dbReference type="InterPro" id="IPR033123">
    <property type="entry name" value="GH11_dom"/>
</dbReference>
<dbReference type="SUPFAM" id="SSF49899">
    <property type="entry name" value="Concanavalin A-like lectins/glucanases"/>
    <property type="match status" value="1"/>
</dbReference>
<evidence type="ECO:0000313" key="16">
    <source>
        <dbReference type="EMBL" id="KLU91040.1"/>
    </source>
</evidence>
<feature type="chain" id="PRO_5007393546" description="Endo-1,4-beta-xylanase" evidence="14">
    <location>
        <begin position="20"/>
        <end position="225"/>
    </location>
</feature>
<evidence type="ECO:0000313" key="17">
    <source>
        <dbReference type="EnsemblFungi" id="MAPG_09564T0"/>
    </source>
</evidence>
<sequence length="225" mass="24717">MIPLLLSVAFLVSGIFTAAVPAGLSPEAEEPAELLQLEPRQGGYYYSFWSEGNGNFRCTNGAGGQFGATWSGNGGFVCGKGWRNGGQRTVRYSGTYNPTGPGYLAVYGWTRNPLIEYYVIESHGDLSPNEPWTSKGNFTFEDGTYEMFQSTRVQKPSIEGTRTFQQYWSVRSEKRVQGSVNMGRHFSEWAKVGMRLGGHDYMIMAVEGYTSGRTTSSGTASINVS</sequence>
<dbReference type="PANTHER" id="PTHR46828">
    <property type="entry name" value="ENDO-1,4-BETA-XYLANASE A-RELATED"/>
    <property type="match status" value="1"/>
</dbReference>
<comment type="catalytic activity">
    <reaction evidence="1 12 13">
        <text>Endohydrolysis of (1-&gt;4)-beta-D-xylosidic linkages in xylans.</text>
        <dbReference type="EC" id="3.2.1.8"/>
    </reaction>
</comment>
<accession>A0A0C4EAA2</accession>
<proteinExistence type="inferred from homology"/>
<dbReference type="Proteomes" id="UP000011715">
    <property type="component" value="Unassembled WGS sequence"/>
</dbReference>
<dbReference type="OMA" id="YSFWSEG"/>
<evidence type="ECO:0000256" key="13">
    <source>
        <dbReference type="RuleBase" id="RU362015"/>
    </source>
</evidence>
<dbReference type="PRINTS" id="PR00911">
    <property type="entry name" value="GLHYDRLASE11"/>
</dbReference>
<keyword evidence="8" id="KW-0325">Glycoprotein</keyword>
<dbReference type="EMBL" id="ADBL01002445">
    <property type="status" value="NOT_ANNOTATED_CDS"/>
    <property type="molecule type" value="Genomic_DNA"/>
</dbReference>
<dbReference type="GO" id="GO:0045493">
    <property type="term" value="P:xylan catabolic process"/>
    <property type="evidence" value="ECO:0007669"/>
    <property type="project" value="UniProtKB-UniRule"/>
</dbReference>
<evidence type="ECO:0000259" key="15">
    <source>
        <dbReference type="PROSITE" id="PS51761"/>
    </source>
</evidence>
<dbReference type="EC" id="3.2.1.8" evidence="4 12"/>
<dbReference type="GO" id="GO:0031176">
    <property type="term" value="F:endo-1,4-beta-xylanase activity"/>
    <property type="evidence" value="ECO:0007669"/>
    <property type="project" value="UniProtKB-UniRule"/>
</dbReference>
<keyword evidence="18" id="KW-1185">Reference proteome</keyword>
<protein>
    <recommendedName>
        <fullName evidence="4 12">Endo-1,4-beta-xylanase</fullName>
        <ecNumber evidence="4 12">3.2.1.8</ecNumber>
    </recommendedName>
</protein>
<dbReference type="InterPro" id="IPR013320">
    <property type="entry name" value="ConA-like_dom_sf"/>
</dbReference>
<reference evidence="16" key="2">
    <citation type="submission" date="2010-05" db="EMBL/GenBank/DDBJ databases">
        <title>The Genome Sequence of Magnaporthe poae strain ATCC 64411.</title>
        <authorList>
            <consortium name="The Broad Institute Genome Sequencing Platform"/>
            <consortium name="Broad Institute Genome Sequencing Center for Infectious Disease"/>
            <person name="Ma L.-J."/>
            <person name="Dead R."/>
            <person name="Young S."/>
            <person name="Zeng Q."/>
            <person name="Koehrsen M."/>
            <person name="Alvarado L."/>
            <person name="Berlin A."/>
            <person name="Chapman S.B."/>
            <person name="Chen Z."/>
            <person name="Freedman E."/>
            <person name="Gellesch M."/>
            <person name="Goldberg J."/>
            <person name="Griggs A."/>
            <person name="Gujja S."/>
            <person name="Heilman E.R."/>
            <person name="Heiman D."/>
            <person name="Hepburn T."/>
            <person name="Howarth C."/>
            <person name="Jen D."/>
            <person name="Larson L."/>
            <person name="Mehta T."/>
            <person name="Neiman D."/>
            <person name="Pearson M."/>
            <person name="Roberts A."/>
            <person name="Saif S."/>
            <person name="Shea T."/>
            <person name="Shenoy N."/>
            <person name="Sisk P."/>
            <person name="Stolte C."/>
            <person name="Sykes S."/>
            <person name="Walk T."/>
            <person name="White J."/>
            <person name="Yandava C."/>
            <person name="Haas B."/>
            <person name="Nusbaum C."/>
            <person name="Birren B."/>
        </authorList>
    </citation>
    <scope>NUCLEOTIDE SEQUENCE</scope>
    <source>
        <strain evidence="16">ATCC 64411</strain>
    </source>
</reference>
<evidence type="ECO:0000256" key="10">
    <source>
        <dbReference type="ARBA" id="ARBA00023295"/>
    </source>
</evidence>
<keyword evidence="7 12" id="KW-0378">Hydrolase</keyword>
<dbReference type="InterPro" id="IPR001137">
    <property type="entry name" value="Glyco_hydro_11"/>
</dbReference>
<reference evidence="16" key="3">
    <citation type="submission" date="2011-03" db="EMBL/GenBank/DDBJ databases">
        <title>Annotation of Magnaporthe poae ATCC 64411.</title>
        <authorList>
            <person name="Ma L.-J."/>
            <person name="Dead R."/>
            <person name="Young S.K."/>
            <person name="Zeng Q."/>
            <person name="Gargeya S."/>
            <person name="Fitzgerald M."/>
            <person name="Haas B."/>
            <person name="Abouelleil A."/>
            <person name="Alvarado L."/>
            <person name="Arachchi H.M."/>
            <person name="Berlin A."/>
            <person name="Brown A."/>
            <person name="Chapman S.B."/>
            <person name="Chen Z."/>
            <person name="Dunbar C."/>
            <person name="Freedman E."/>
            <person name="Gearin G."/>
            <person name="Gellesch M."/>
            <person name="Goldberg J."/>
            <person name="Griggs A."/>
            <person name="Gujja S."/>
            <person name="Heiman D."/>
            <person name="Howarth C."/>
            <person name="Larson L."/>
            <person name="Lui A."/>
            <person name="MacDonald P.J.P."/>
            <person name="Mehta T."/>
            <person name="Montmayeur A."/>
            <person name="Murphy C."/>
            <person name="Neiman D."/>
            <person name="Pearson M."/>
            <person name="Priest M."/>
            <person name="Roberts A."/>
            <person name="Saif S."/>
            <person name="Shea T."/>
            <person name="Shenoy N."/>
            <person name="Sisk P."/>
            <person name="Stolte C."/>
            <person name="Sykes S."/>
            <person name="Yandava C."/>
            <person name="Wortman J."/>
            <person name="Nusbaum C."/>
            <person name="Birren B."/>
        </authorList>
    </citation>
    <scope>NUCLEOTIDE SEQUENCE</scope>
    <source>
        <strain evidence="16">ATCC 64411</strain>
    </source>
</reference>
<dbReference type="Pfam" id="PF00457">
    <property type="entry name" value="Glyco_hydro_11"/>
    <property type="match status" value="1"/>
</dbReference>
<evidence type="ECO:0000313" key="18">
    <source>
        <dbReference type="Proteomes" id="UP000011715"/>
    </source>
</evidence>
<evidence type="ECO:0000256" key="11">
    <source>
        <dbReference type="ARBA" id="ARBA00023326"/>
    </source>
</evidence>
<evidence type="ECO:0000256" key="2">
    <source>
        <dbReference type="ARBA" id="ARBA00004851"/>
    </source>
</evidence>
<dbReference type="EnsemblFungi" id="MAPG_09564T0">
    <property type="protein sequence ID" value="MAPG_09564T0"/>
    <property type="gene ID" value="MAPG_09564"/>
</dbReference>
<evidence type="ECO:0000256" key="5">
    <source>
        <dbReference type="ARBA" id="ARBA00022651"/>
    </source>
</evidence>
<feature type="active site" description="Proton donor" evidence="12">
    <location>
        <position position="207"/>
    </location>
</feature>
<evidence type="ECO:0000256" key="1">
    <source>
        <dbReference type="ARBA" id="ARBA00000681"/>
    </source>
</evidence>
<dbReference type="EMBL" id="GL876976">
    <property type="protein sequence ID" value="KLU91040.1"/>
    <property type="molecule type" value="Genomic_DNA"/>
</dbReference>
<evidence type="ECO:0000256" key="3">
    <source>
        <dbReference type="ARBA" id="ARBA00007792"/>
    </source>
</evidence>
<gene>
    <name evidence="16" type="ORF">MAPG_09564</name>
</gene>
<feature type="signal peptide" evidence="14">
    <location>
        <begin position="1"/>
        <end position="19"/>
    </location>
</feature>